<evidence type="ECO:0000256" key="7">
    <source>
        <dbReference type="SAM" id="SignalP"/>
    </source>
</evidence>
<dbReference type="OrthoDB" id="9787225at2"/>
<dbReference type="InterPro" id="IPR038063">
    <property type="entry name" value="Transpep_catalytic_dom"/>
</dbReference>
<dbReference type="SUPFAM" id="SSF141523">
    <property type="entry name" value="L,D-transpeptidase catalytic domain-like"/>
    <property type="match status" value="1"/>
</dbReference>
<keyword evidence="10" id="KW-1185">Reference proteome</keyword>
<name>A0A073IU01_9BACT</name>
<protein>
    <recommendedName>
        <fullName evidence="8">L,D-TPase catalytic domain-containing protein</fullName>
    </recommendedName>
</protein>
<dbReference type="GO" id="GO:0071972">
    <property type="term" value="F:peptidoglycan L,D-transpeptidase activity"/>
    <property type="evidence" value="ECO:0007669"/>
    <property type="project" value="TreeGrafter"/>
</dbReference>
<feature type="chain" id="PRO_5001690001" description="L,D-TPase catalytic domain-containing protein" evidence="7">
    <location>
        <begin position="22"/>
        <end position="176"/>
    </location>
</feature>
<dbReference type="GeneID" id="90982911"/>
<keyword evidence="7" id="KW-0732">Signal</keyword>
<keyword evidence="2" id="KW-0808">Transferase</keyword>
<feature type="active site" description="Proton donor/acceptor" evidence="6">
    <location>
        <position position="124"/>
    </location>
</feature>
<dbReference type="STRING" id="2754.EH55_13530"/>
<evidence type="ECO:0000256" key="5">
    <source>
        <dbReference type="ARBA" id="ARBA00023316"/>
    </source>
</evidence>
<feature type="signal peptide" evidence="7">
    <location>
        <begin position="1"/>
        <end position="21"/>
    </location>
</feature>
<evidence type="ECO:0000256" key="6">
    <source>
        <dbReference type="PROSITE-ProRule" id="PRU01373"/>
    </source>
</evidence>
<comment type="caution">
    <text evidence="9">The sequence shown here is derived from an EMBL/GenBank/DDBJ whole genome shotgun (WGS) entry which is preliminary data.</text>
</comment>
<dbReference type="PROSITE" id="PS52029">
    <property type="entry name" value="LD_TPASE"/>
    <property type="match status" value="1"/>
</dbReference>
<dbReference type="GO" id="GO:0005576">
    <property type="term" value="C:extracellular region"/>
    <property type="evidence" value="ECO:0007669"/>
    <property type="project" value="TreeGrafter"/>
</dbReference>
<evidence type="ECO:0000259" key="8">
    <source>
        <dbReference type="PROSITE" id="PS52029"/>
    </source>
</evidence>
<evidence type="ECO:0000313" key="10">
    <source>
        <dbReference type="Proteomes" id="UP000027665"/>
    </source>
</evidence>
<evidence type="ECO:0000256" key="1">
    <source>
        <dbReference type="ARBA" id="ARBA00004752"/>
    </source>
</evidence>
<proteinExistence type="predicted"/>
<dbReference type="GO" id="GO:0018104">
    <property type="term" value="P:peptidoglycan-protein cross-linking"/>
    <property type="evidence" value="ECO:0007669"/>
    <property type="project" value="TreeGrafter"/>
</dbReference>
<dbReference type="RefSeq" id="WP_051682596.1">
    <property type="nucleotide sequence ID" value="NZ_CALIAO010000009.1"/>
</dbReference>
<dbReference type="UniPathway" id="UPA00219"/>
<evidence type="ECO:0000313" key="9">
    <source>
        <dbReference type="EMBL" id="KEJ93010.1"/>
    </source>
</evidence>
<reference evidence="9 10" key="1">
    <citation type="submission" date="2014-04" db="EMBL/GenBank/DDBJ databases">
        <title>Draft Genome Sequence of Synergistes jonesii.</title>
        <authorList>
            <person name="Coil D.A."/>
            <person name="Eisen J.A."/>
            <person name="Holland-Moritz H.E."/>
        </authorList>
    </citation>
    <scope>NUCLEOTIDE SEQUENCE [LARGE SCALE GENOMIC DNA]</scope>
    <source>
        <strain evidence="9 10">78-1</strain>
    </source>
</reference>
<organism evidence="9 10">
    <name type="scientific">Synergistes jonesii</name>
    <dbReference type="NCBI Taxonomy" id="2754"/>
    <lineage>
        <taxon>Bacteria</taxon>
        <taxon>Thermotogati</taxon>
        <taxon>Synergistota</taxon>
        <taxon>Synergistia</taxon>
        <taxon>Synergistales</taxon>
        <taxon>Synergistaceae</taxon>
        <taxon>Synergistes</taxon>
    </lineage>
</organism>
<feature type="domain" description="L,D-TPase catalytic" evidence="8">
    <location>
        <begin position="30"/>
        <end position="164"/>
    </location>
</feature>
<evidence type="ECO:0000256" key="3">
    <source>
        <dbReference type="ARBA" id="ARBA00022960"/>
    </source>
</evidence>
<sequence>MKKIFVLPLLALLLCAAPSFAAWSPQNGEYWIRINKEKLKLTLYRGGETVKSWPVSIGRGLGKVKTSRMDLITPTGTFTIYRVIQDASKLIYDPAWFNEEGEPSDGVYGSKLISFYNKWQIAIHGTNNPGSVGRRATHGCIRLKNRDINELVTYVKPKMKLVIVEGDGIPFSKETI</sequence>
<keyword evidence="4 6" id="KW-0573">Peptidoglycan synthesis</keyword>
<dbReference type="GO" id="GO:0071555">
    <property type="term" value="P:cell wall organization"/>
    <property type="evidence" value="ECO:0007669"/>
    <property type="project" value="UniProtKB-UniRule"/>
</dbReference>
<dbReference type="GO" id="GO:0016740">
    <property type="term" value="F:transferase activity"/>
    <property type="evidence" value="ECO:0007669"/>
    <property type="project" value="UniProtKB-KW"/>
</dbReference>
<dbReference type="eggNOG" id="COG1376">
    <property type="taxonomic scope" value="Bacteria"/>
</dbReference>
<dbReference type="CDD" id="cd16913">
    <property type="entry name" value="YkuD_like"/>
    <property type="match status" value="1"/>
</dbReference>
<dbReference type="Pfam" id="PF03734">
    <property type="entry name" value="YkuD"/>
    <property type="match status" value="1"/>
</dbReference>
<dbReference type="InterPro" id="IPR050979">
    <property type="entry name" value="LD-transpeptidase"/>
</dbReference>
<dbReference type="Proteomes" id="UP000027665">
    <property type="component" value="Unassembled WGS sequence"/>
</dbReference>
<comment type="pathway">
    <text evidence="1 6">Cell wall biogenesis; peptidoglycan biosynthesis.</text>
</comment>
<dbReference type="AlphaFoldDB" id="A0A073IU01"/>
<keyword evidence="5 6" id="KW-0961">Cell wall biogenesis/degradation</keyword>
<keyword evidence="3 6" id="KW-0133">Cell shape</keyword>
<dbReference type="GO" id="GO:0008360">
    <property type="term" value="P:regulation of cell shape"/>
    <property type="evidence" value="ECO:0007669"/>
    <property type="project" value="UniProtKB-UniRule"/>
</dbReference>
<dbReference type="Gene3D" id="2.40.440.10">
    <property type="entry name" value="L,D-transpeptidase catalytic domain-like"/>
    <property type="match status" value="1"/>
</dbReference>
<dbReference type="EMBL" id="JMKI01000008">
    <property type="protein sequence ID" value="KEJ93010.1"/>
    <property type="molecule type" value="Genomic_DNA"/>
</dbReference>
<evidence type="ECO:0000256" key="4">
    <source>
        <dbReference type="ARBA" id="ARBA00022984"/>
    </source>
</evidence>
<dbReference type="PANTHER" id="PTHR30582">
    <property type="entry name" value="L,D-TRANSPEPTIDASE"/>
    <property type="match status" value="1"/>
</dbReference>
<dbReference type="InterPro" id="IPR005490">
    <property type="entry name" value="LD_TPept_cat_dom"/>
</dbReference>
<gene>
    <name evidence="9" type="ORF">EH55_13530</name>
</gene>
<evidence type="ECO:0000256" key="2">
    <source>
        <dbReference type="ARBA" id="ARBA00022679"/>
    </source>
</evidence>
<accession>A0A073IU01</accession>
<feature type="active site" description="Nucleophile" evidence="6">
    <location>
        <position position="140"/>
    </location>
</feature>